<name>A0A2K5F161_AOTNA</name>
<dbReference type="GO" id="GO:0045454">
    <property type="term" value="P:cell redox homeostasis"/>
    <property type="evidence" value="ECO:0007669"/>
    <property type="project" value="TreeGrafter"/>
</dbReference>
<dbReference type="GO" id="GO:0019430">
    <property type="term" value="P:removal of superoxide radicals"/>
    <property type="evidence" value="ECO:0007669"/>
    <property type="project" value="TreeGrafter"/>
</dbReference>
<feature type="domain" description="Thioredoxin" evidence="6">
    <location>
        <begin position="6"/>
        <end position="160"/>
    </location>
</feature>
<evidence type="ECO:0000313" key="8">
    <source>
        <dbReference type="Proteomes" id="UP000233020"/>
    </source>
</evidence>
<dbReference type="SUPFAM" id="SSF52833">
    <property type="entry name" value="Thioredoxin-like"/>
    <property type="match status" value="1"/>
</dbReference>
<sequence>MSSGNGKIGHPAPSFKATAVMPNGQFKDISLSDYKGKHVVFFFHPLDFTFVCPMEITAFSDRAEEFQKLNCQVIGASVDSHFCHLAWINTPKKQGRWGPMDVPLVSDPNCTIVLKADEGISFRVLFIIDDKGILLQITVNGFPVGCSVGETLRLVQAFDTIKPDVQKSKEYFSKQKRVLGCFSASSGQP</sequence>
<dbReference type="GeneTree" id="ENSGT00940000154277"/>
<keyword evidence="8" id="KW-1185">Reference proteome</keyword>
<proteinExistence type="inferred from homology"/>
<dbReference type="GO" id="GO:0045321">
    <property type="term" value="P:leukocyte activation"/>
    <property type="evidence" value="ECO:0007669"/>
    <property type="project" value="TreeGrafter"/>
</dbReference>
<keyword evidence="4" id="KW-0676">Redox-active center</keyword>
<dbReference type="EC" id="1.11.1.24" evidence="4"/>
<comment type="catalytic activity">
    <reaction evidence="3 4">
        <text>a hydroperoxide + [thioredoxin]-dithiol = an alcohol + [thioredoxin]-disulfide + H2O</text>
        <dbReference type="Rhea" id="RHEA:62620"/>
        <dbReference type="Rhea" id="RHEA-COMP:10698"/>
        <dbReference type="Rhea" id="RHEA-COMP:10700"/>
        <dbReference type="ChEBI" id="CHEBI:15377"/>
        <dbReference type="ChEBI" id="CHEBI:29950"/>
        <dbReference type="ChEBI" id="CHEBI:30879"/>
        <dbReference type="ChEBI" id="CHEBI:35924"/>
        <dbReference type="ChEBI" id="CHEBI:50058"/>
        <dbReference type="EC" id="1.11.1.24"/>
    </reaction>
</comment>
<dbReference type="InterPro" id="IPR036249">
    <property type="entry name" value="Thioredoxin-like_sf"/>
</dbReference>
<dbReference type="Pfam" id="PF00578">
    <property type="entry name" value="AhpC-TSA"/>
    <property type="match status" value="1"/>
</dbReference>
<dbReference type="PANTHER" id="PTHR10681:SF151">
    <property type="entry name" value="PEROXIREDOXIN-1"/>
    <property type="match status" value="1"/>
</dbReference>
<accession>A0A2K5F161</accession>
<dbReference type="InterPro" id="IPR013766">
    <property type="entry name" value="Thioredoxin_domain"/>
</dbReference>
<keyword evidence="4" id="KW-0575">Peroxidase</keyword>
<dbReference type="InterPro" id="IPR024706">
    <property type="entry name" value="Peroxiredoxin_AhpC-typ"/>
</dbReference>
<dbReference type="STRING" id="37293.ENSANAP00000039186"/>
<dbReference type="InterPro" id="IPR000866">
    <property type="entry name" value="AhpC/TSA"/>
</dbReference>
<dbReference type="PROSITE" id="PS51352">
    <property type="entry name" value="THIOREDOXIN_2"/>
    <property type="match status" value="1"/>
</dbReference>
<organism evidence="7 8">
    <name type="scientific">Aotus nancymaae</name>
    <name type="common">Ma's night monkey</name>
    <dbReference type="NCBI Taxonomy" id="37293"/>
    <lineage>
        <taxon>Eukaryota</taxon>
        <taxon>Metazoa</taxon>
        <taxon>Chordata</taxon>
        <taxon>Craniata</taxon>
        <taxon>Vertebrata</taxon>
        <taxon>Euteleostomi</taxon>
        <taxon>Mammalia</taxon>
        <taxon>Eutheria</taxon>
        <taxon>Euarchontoglires</taxon>
        <taxon>Primates</taxon>
        <taxon>Haplorrhini</taxon>
        <taxon>Platyrrhini</taxon>
        <taxon>Aotidae</taxon>
        <taxon>Aotus</taxon>
    </lineage>
</organism>
<comment type="function">
    <text evidence="4">Thiol-specific peroxidase that catalyzes the reduction of hydrogen peroxide and organic hydroperoxides to water and alcohols, respectively.</text>
</comment>
<evidence type="ECO:0000256" key="1">
    <source>
        <dbReference type="ARBA" id="ARBA00009796"/>
    </source>
</evidence>
<dbReference type="Gene3D" id="3.40.30.10">
    <property type="entry name" value="Glutaredoxin"/>
    <property type="match status" value="1"/>
</dbReference>
<dbReference type="GO" id="GO:0005829">
    <property type="term" value="C:cytosol"/>
    <property type="evidence" value="ECO:0007669"/>
    <property type="project" value="TreeGrafter"/>
</dbReference>
<comment type="similarity">
    <text evidence="1">Belongs to the peroxiredoxin family. AhpC/Prx1 subfamily.</text>
</comment>
<dbReference type="Proteomes" id="UP000233020">
    <property type="component" value="Unplaced"/>
</dbReference>
<dbReference type="Ensembl" id="ENSANAT00000057284.1">
    <property type="protein sequence ID" value="ENSANAP00000039186.1"/>
    <property type="gene ID" value="ENSANAG00000037010.1"/>
</dbReference>
<dbReference type="AlphaFoldDB" id="A0A2K5F161"/>
<protein>
    <recommendedName>
        <fullName evidence="4">Peroxiredoxin-1</fullName>
        <ecNumber evidence="4">1.11.1.24</ecNumber>
    </recommendedName>
</protein>
<evidence type="ECO:0000256" key="3">
    <source>
        <dbReference type="ARBA" id="ARBA00049091"/>
    </source>
</evidence>
<dbReference type="PANTHER" id="PTHR10681">
    <property type="entry name" value="THIOREDOXIN PEROXIDASE"/>
    <property type="match status" value="1"/>
</dbReference>
<keyword evidence="4" id="KW-0049">Antioxidant</keyword>
<evidence type="ECO:0000313" key="7">
    <source>
        <dbReference type="Ensembl" id="ENSANAP00000039186.1"/>
    </source>
</evidence>
<evidence type="ECO:0000256" key="2">
    <source>
        <dbReference type="ARBA" id="ARBA00023002"/>
    </source>
</evidence>
<reference evidence="7" key="1">
    <citation type="submission" date="2025-08" db="UniProtKB">
        <authorList>
            <consortium name="Ensembl"/>
        </authorList>
    </citation>
    <scope>IDENTIFICATION</scope>
</reference>
<reference evidence="7" key="2">
    <citation type="submission" date="2025-09" db="UniProtKB">
        <authorList>
            <consortium name="Ensembl"/>
        </authorList>
    </citation>
    <scope>IDENTIFICATION</scope>
</reference>
<dbReference type="GO" id="GO:0042744">
    <property type="term" value="P:hydrogen peroxide catabolic process"/>
    <property type="evidence" value="ECO:0007669"/>
    <property type="project" value="TreeGrafter"/>
</dbReference>
<evidence type="ECO:0000259" key="6">
    <source>
        <dbReference type="PROSITE" id="PS51352"/>
    </source>
</evidence>
<feature type="active site" description="Cysteine sulfenic acid (-SOH) intermediate; for peroxidase activity" evidence="5">
    <location>
        <position position="52"/>
    </location>
</feature>
<dbReference type="GO" id="GO:0008379">
    <property type="term" value="F:thioredoxin peroxidase activity"/>
    <property type="evidence" value="ECO:0007669"/>
    <property type="project" value="TreeGrafter"/>
</dbReference>
<evidence type="ECO:0000256" key="5">
    <source>
        <dbReference type="PIRSR" id="PIRSR000239-1"/>
    </source>
</evidence>
<keyword evidence="2 4" id="KW-0560">Oxidoreductase</keyword>
<dbReference type="CDD" id="cd03015">
    <property type="entry name" value="PRX_Typ2cys"/>
    <property type="match status" value="1"/>
</dbReference>
<evidence type="ECO:0000256" key="4">
    <source>
        <dbReference type="PIRNR" id="PIRNR000239"/>
    </source>
</evidence>
<dbReference type="PIRSF" id="PIRSF000239">
    <property type="entry name" value="AHPC"/>
    <property type="match status" value="1"/>
</dbReference>
<dbReference type="InterPro" id="IPR050217">
    <property type="entry name" value="Peroxiredoxin"/>
</dbReference>